<keyword evidence="5" id="KW-0121">Carboxypeptidase</keyword>
<evidence type="ECO:0000256" key="16">
    <source>
        <dbReference type="ARBA" id="ARBA00032454"/>
    </source>
</evidence>
<dbReference type="Gene3D" id="1.10.3810.10">
    <property type="entry name" value="Biosynthetic peptidoglycan transglycosylase-like"/>
    <property type="match status" value="1"/>
</dbReference>
<dbReference type="GO" id="GO:0008360">
    <property type="term" value="P:regulation of cell shape"/>
    <property type="evidence" value="ECO:0007669"/>
    <property type="project" value="UniProtKB-KW"/>
</dbReference>
<evidence type="ECO:0000256" key="2">
    <source>
        <dbReference type="ARBA" id="ARBA00004236"/>
    </source>
</evidence>
<evidence type="ECO:0000256" key="13">
    <source>
        <dbReference type="ARBA" id="ARBA00023251"/>
    </source>
</evidence>
<gene>
    <name evidence="24" type="ORF">MNBD_GAMMA12-157</name>
</gene>
<evidence type="ECO:0000256" key="15">
    <source>
        <dbReference type="ARBA" id="ARBA00023316"/>
    </source>
</evidence>
<comment type="catalytic activity">
    <reaction evidence="18">
        <text>[GlcNAc-(1-&gt;4)-Mur2Ac(oyl-L-Ala-gamma-D-Glu-L-Lys-D-Ala-D-Ala)](n)-di-trans,octa-cis-undecaprenyl diphosphate + beta-D-GlcNAc-(1-&gt;4)-Mur2Ac(oyl-L-Ala-gamma-D-Glu-L-Lys-D-Ala-D-Ala)-di-trans,octa-cis-undecaprenyl diphosphate = [GlcNAc-(1-&gt;4)-Mur2Ac(oyl-L-Ala-gamma-D-Glu-L-Lys-D-Ala-D-Ala)](n+1)-di-trans,octa-cis-undecaprenyl diphosphate + di-trans,octa-cis-undecaprenyl diphosphate + H(+)</text>
        <dbReference type="Rhea" id="RHEA:23708"/>
        <dbReference type="Rhea" id="RHEA-COMP:9602"/>
        <dbReference type="Rhea" id="RHEA-COMP:9603"/>
        <dbReference type="ChEBI" id="CHEBI:15378"/>
        <dbReference type="ChEBI" id="CHEBI:58405"/>
        <dbReference type="ChEBI" id="CHEBI:60033"/>
        <dbReference type="ChEBI" id="CHEBI:78435"/>
        <dbReference type="EC" id="2.4.99.28"/>
    </reaction>
</comment>
<dbReference type="GO" id="GO:0008955">
    <property type="term" value="F:peptidoglycan glycosyltransferase activity"/>
    <property type="evidence" value="ECO:0007669"/>
    <property type="project" value="UniProtKB-EC"/>
</dbReference>
<evidence type="ECO:0000256" key="20">
    <source>
        <dbReference type="SAM" id="Phobius"/>
    </source>
</evidence>
<dbReference type="GO" id="GO:0004180">
    <property type="term" value="F:carboxypeptidase activity"/>
    <property type="evidence" value="ECO:0007669"/>
    <property type="project" value="UniProtKB-KW"/>
</dbReference>
<keyword evidence="8 24" id="KW-0808">Transferase</keyword>
<dbReference type="AlphaFoldDB" id="A0A3B0Z129"/>
<evidence type="ECO:0000256" key="11">
    <source>
        <dbReference type="ARBA" id="ARBA00022984"/>
    </source>
</evidence>
<evidence type="ECO:0000256" key="12">
    <source>
        <dbReference type="ARBA" id="ARBA00023136"/>
    </source>
</evidence>
<dbReference type="PIRSF" id="PIRSF002799">
    <property type="entry name" value="PBP_1b"/>
    <property type="match status" value="1"/>
</dbReference>
<dbReference type="GO" id="GO:0009252">
    <property type="term" value="P:peptidoglycan biosynthetic process"/>
    <property type="evidence" value="ECO:0007669"/>
    <property type="project" value="UniProtKB-KW"/>
</dbReference>
<dbReference type="SUPFAM" id="SSF53955">
    <property type="entry name" value="Lysozyme-like"/>
    <property type="match status" value="1"/>
</dbReference>
<sequence>MAKRRYRRGQKSSSNKGKKKRKSSFFKRKFILYPFLLMLIASAIFVVIVDFQIRTQFEGKRWAVPARVYARPLELFVGKTIVRDALLYELKRLNYYFKEDPDEQGSYAISGDTIEIHTRRFKFWDSEETPRRVKIVLKPGVIDAIVDAKSAKEVTKVIRLDPVLIAKIYPSHNEDRILIKLPRKNATAAEKKKYALVIKVLKAVEDRNFENHWGVSPTGIMRAAWTNFRAGRTVQGGSTLTQQLVKNYFLTNKRSLWRKAKEAVMSILLEVHYKKKDIMEAYLNEVYLGQDGRRAIHGFGLASRFYFNRDLHKLELHQVALLVGLVKGPSYYRPTRYPDRAVRRRSVVLGVLHKLKVISQDEMLTAKQQPLGVEKQKQITKQKYPAFVDLLRRQLGRDYSKEELIKGGLQIHTTLDPIVQNYAEQAMTSWTQKLSSLKGLGKLHKKQCAAKTTEPQKLKCLKSPYLQGSIVVTTAVNGEVTAIVGDSNVKFPGFNRALDAKRHIGSLIKPVAYLAALTLTPRRYSLATLLDDSIFEYKDPDNGIVWAPKNYDKDYHGNVPFYKSLANSYNLSTIRLGLDVGLPKVVETLNKLGFKRKIRALPSMLLGAVNMTPIEVTQIYQTLASQGYNIPLKTVRAIMNSNGKKIKSYPLQIERVFKPESVYLLNVAMQQVISKGTGRLMSQHLPSYFNIAGKTGTTDDKVDSWFAGFSGGHLAVVWLGNDENKSIHLTGSTGALHVWGEMMSKINTLPLNLKPQESWKMQFHWIDPKTGLRTVKGCEGAVQLPFIAGSAPADESSCKSKLFRWN</sequence>
<evidence type="ECO:0000256" key="10">
    <source>
        <dbReference type="ARBA" id="ARBA00022960"/>
    </source>
</evidence>
<dbReference type="GO" id="GO:0071555">
    <property type="term" value="P:cell wall organization"/>
    <property type="evidence" value="ECO:0007669"/>
    <property type="project" value="UniProtKB-KW"/>
</dbReference>
<evidence type="ECO:0000256" key="18">
    <source>
        <dbReference type="ARBA" id="ARBA00049902"/>
    </source>
</evidence>
<evidence type="ECO:0000256" key="4">
    <source>
        <dbReference type="ARBA" id="ARBA00022475"/>
    </source>
</evidence>
<evidence type="ECO:0000256" key="6">
    <source>
        <dbReference type="ARBA" id="ARBA00022670"/>
    </source>
</evidence>
<proteinExistence type="predicted"/>
<dbReference type="GO" id="GO:0030288">
    <property type="term" value="C:outer membrane-bounded periplasmic space"/>
    <property type="evidence" value="ECO:0007669"/>
    <property type="project" value="TreeGrafter"/>
</dbReference>
<dbReference type="GO" id="GO:0005886">
    <property type="term" value="C:plasma membrane"/>
    <property type="evidence" value="ECO:0007669"/>
    <property type="project" value="UniProtKB-SubCell"/>
</dbReference>
<dbReference type="Gene3D" id="3.40.710.10">
    <property type="entry name" value="DD-peptidase/beta-lactamase superfamily"/>
    <property type="match status" value="1"/>
</dbReference>
<dbReference type="GO" id="GO:0006508">
    <property type="term" value="P:proteolysis"/>
    <property type="evidence" value="ECO:0007669"/>
    <property type="project" value="UniProtKB-KW"/>
</dbReference>
<dbReference type="InterPro" id="IPR036950">
    <property type="entry name" value="PBP_transglycosylase"/>
</dbReference>
<keyword evidence="4" id="KW-1003">Cell membrane</keyword>
<dbReference type="GO" id="GO:0009274">
    <property type="term" value="C:peptidoglycan-based cell wall"/>
    <property type="evidence" value="ECO:0007669"/>
    <property type="project" value="InterPro"/>
</dbReference>
<dbReference type="InterPro" id="IPR012338">
    <property type="entry name" value="Beta-lactam/transpept-like"/>
</dbReference>
<dbReference type="InterPro" id="IPR011813">
    <property type="entry name" value="PBP_1b"/>
</dbReference>
<keyword evidence="11" id="KW-0573">Peptidoglycan synthesis</keyword>
<organism evidence="24">
    <name type="scientific">hydrothermal vent metagenome</name>
    <dbReference type="NCBI Taxonomy" id="652676"/>
    <lineage>
        <taxon>unclassified sequences</taxon>
        <taxon>metagenomes</taxon>
        <taxon>ecological metagenomes</taxon>
    </lineage>
</organism>
<keyword evidence="9" id="KW-0378">Hydrolase</keyword>
<protein>
    <recommendedName>
        <fullName evidence="3">Penicillin-binding protein 1B</fullName>
        <ecNumber evidence="17">2.4.99.28</ecNumber>
    </recommendedName>
    <alternativeName>
        <fullName evidence="16">Murein polymerase</fullName>
    </alternativeName>
</protein>
<feature type="domain" description="Bifunctional transglycosylase second" evidence="23">
    <location>
        <begin position="75"/>
        <end position="155"/>
    </location>
</feature>
<comment type="subcellular location">
    <subcellularLocation>
        <location evidence="2">Cell membrane</location>
    </subcellularLocation>
</comment>
<evidence type="ECO:0000256" key="17">
    <source>
        <dbReference type="ARBA" id="ARBA00044770"/>
    </source>
</evidence>
<evidence type="ECO:0000256" key="1">
    <source>
        <dbReference type="ARBA" id="ARBA00002624"/>
    </source>
</evidence>
<dbReference type="InterPro" id="IPR023346">
    <property type="entry name" value="Lysozyme-like_dom_sf"/>
</dbReference>
<dbReference type="InterPro" id="IPR050396">
    <property type="entry name" value="Glycosyltr_51/Transpeptidase"/>
</dbReference>
<evidence type="ECO:0000313" key="24">
    <source>
        <dbReference type="EMBL" id="VAW74406.1"/>
    </source>
</evidence>
<evidence type="ECO:0000256" key="5">
    <source>
        <dbReference type="ARBA" id="ARBA00022645"/>
    </source>
</evidence>
<dbReference type="Pfam" id="PF00905">
    <property type="entry name" value="Transpeptidase"/>
    <property type="match status" value="1"/>
</dbReference>
<dbReference type="InterPro" id="IPR001264">
    <property type="entry name" value="Glyco_trans_51"/>
</dbReference>
<dbReference type="InterPro" id="IPR001460">
    <property type="entry name" value="PCN-bd_Tpept"/>
</dbReference>
<keyword evidence="13" id="KW-0046">Antibiotic resistance</keyword>
<evidence type="ECO:0000259" key="21">
    <source>
        <dbReference type="Pfam" id="PF00905"/>
    </source>
</evidence>
<feature type="region of interest" description="Disordered" evidence="19">
    <location>
        <begin position="1"/>
        <end position="21"/>
    </location>
</feature>
<feature type="domain" description="Glycosyl transferase family 51" evidence="22">
    <location>
        <begin position="196"/>
        <end position="350"/>
    </location>
</feature>
<evidence type="ECO:0000259" key="22">
    <source>
        <dbReference type="Pfam" id="PF00912"/>
    </source>
</evidence>
<evidence type="ECO:0000256" key="9">
    <source>
        <dbReference type="ARBA" id="ARBA00022801"/>
    </source>
</evidence>
<dbReference type="EC" id="2.4.99.28" evidence="17"/>
<keyword evidence="20" id="KW-0812">Transmembrane</keyword>
<keyword evidence="10" id="KW-0133">Cell shape</keyword>
<evidence type="ECO:0000256" key="3">
    <source>
        <dbReference type="ARBA" id="ARBA00018637"/>
    </source>
</evidence>
<dbReference type="NCBIfam" id="TIGR02071">
    <property type="entry name" value="PBP_1b"/>
    <property type="match status" value="1"/>
</dbReference>
<dbReference type="Pfam" id="PF00912">
    <property type="entry name" value="Transgly"/>
    <property type="match status" value="1"/>
</dbReference>
<evidence type="ECO:0000256" key="14">
    <source>
        <dbReference type="ARBA" id="ARBA00023268"/>
    </source>
</evidence>
<evidence type="ECO:0000256" key="8">
    <source>
        <dbReference type="ARBA" id="ARBA00022679"/>
    </source>
</evidence>
<dbReference type="InterPro" id="IPR028166">
    <property type="entry name" value="UB2H"/>
</dbReference>
<comment type="function">
    <text evidence="1">Cell wall formation. Synthesis of cross-linked peptidoglycan from the lipid intermediates. The enzyme has a penicillin-insensitive transglycosylase N-terminal domain (formation of linear glycan strands) and a penicillin-sensitive transpeptidase C-terminal domain (cross-linking of the peptide subunits).</text>
</comment>
<accession>A0A3B0Z129</accession>
<dbReference type="GO" id="GO:0046677">
    <property type="term" value="P:response to antibiotic"/>
    <property type="evidence" value="ECO:0007669"/>
    <property type="project" value="UniProtKB-KW"/>
</dbReference>
<keyword evidence="6" id="KW-0645">Protease</keyword>
<name>A0A3B0Z129_9ZZZZ</name>
<dbReference type="Pfam" id="PF14814">
    <property type="entry name" value="UB2H"/>
    <property type="match status" value="1"/>
</dbReference>
<evidence type="ECO:0000256" key="7">
    <source>
        <dbReference type="ARBA" id="ARBA00022676"/>
    </source>
</evidence>
<feature type="domain" description="Penicillin-binding protein transpeptidase" evidence="21">
    <location>
        <begin position="468"/>
        <end position="709"/>
    </location>
</feature>
<dbReference type="PANTHER" id="PTHR32282">
    <property type="entry name" value="BINDING PROTEIN TRANSPEPTIDASE, PUTATIVE-RELATED"/>
    <property type="match status" value="1"/>
</dbReference>
<evidence type="ECO:0000259" key="23">
    <source>
        <dbReference type="Pfam" id="PF14814"/>
    </source>
</evidence>
<dbReference type="GO" id="GO:0008658">
    <property type="term" value="F:penicillin binding"/>
    <property type="evidence" value="ECO:0007669"/>
    <property type="project" value="InterPro"/>
</dbReference>
<reference evidence="24" key="1">
    <citation type="submission" date="2018-06" db="EMBL/GenBank/DDBJ databases">
        <authorList>
            <person name="Zhirakovskaya E."/>
        </authorList>
    </citation>
    <scope>NUCLEOTIDE SEQUENCE</scope>
</reference>
<feature type="transmembrane region" description="Helical" evidence="20">
    <location>
        <begin position="30"/>
        <end position="49"/>
    </location>
</feature>
<keyword evidence="20" id="KW-1133">Transmembrane helix</keyword>
<keyword evidence="14" id="KW-0511">Multifunctional enzyme</keyword>
<keyword evidence="12 20" id="KW-0472">Membrane</keyword>
<dbReference type="SUPFAM" id="SSF56601">
    <property type="entry name" value="beta-lactamase/transpeptidase-like"/>
    <property type="match status" value="1"/>
</dbReference>
<dbReference type="Gene3D" id="3.30.2060.10">
    <property type="entry name" value="Penicillin-binding protein 1b domain"/>
    <property type="match status" value="1"/>
</dbReference>
<evidence type="ECO:0000256" key="19">
    <source>
        <dbReference type="SAM" id="MobiDB-lite"/>
    </source>
</evidence>
<dbReference type="EMBL" id="UOFL01000058">
    <property type="protein sequence ID" value="VAW74406.1"/>
    <property type="molecule type" value="Genomic_DNA"/>
</dbReference>
<keyword evidence="15" id="KW-0961">Cell wall biogenesis/degradation</keyword>
<keyword evidence="7 24" id="KW-0328">Glycosyltransferase</keyword>
<dbReference type="PANTHER" id="PTHR32282:SF11">
    <property type="entry name" value="PENICILLIN-BINDING PROTEIN 1B"/>
    <property type="match status" value="1"/>
</dbReference>